<dbReference type="PANTHER" id="PTHR45153">
    <property type="entry name" value="TETRATRICOPEPTIDE REPEAT PROTEIN 16"/>
    <property type="match status" value="1"/>
</dbReference>
<dbReference type="SUPFAM" id="SSF48452">
    <property type="entry name" value="TPR-like"/>
    <property type="match status" value="2"/>
</dbReference>
<organism evidence="3 4">
    <name type="scientific">Mus caroli</name>
    <name type="common">Ryukyu mouse</name>
    <name type="synonym">Ricefield mouse</name>
    <dbReference type="NCBI Taxonomy" id="10089"/>
    <lineage>
        <taxon>Eukaryota</taxon>
        <taxon>Metazoa</taxon>
        <taxon>Chordata</taxon>
        <taxon>Craniata</taxon>
        <taxon>Vertebrata</taxon>
        <taxon>Euteleostomi</taxon>
        <taxon>Mammalia</taxon>
        <taxon>Eutheria</taxon>
        <taxon>Euarchontoglires</taxon>
        <taxon>Glires</taxon>
        <taxon>Rodentia</taxon>
        <taxon>Myomorpha</taxon>
        <taxon>Muroidea</taxon>
        <taxon>Muridae</taxon>
        <taxon>Murinae</taxon>
        <taxon>Mus</taxon>
        <taxon>Mus</taxon>
    </lineage>
</organism>
<dbReference type="InterPro" id="IPR011990">
    <property type="entry name" value="TPR-like_helical_dom_sf"/>
</dbReference>
<feature type="compositionally biased region" description="Low complexity" evidence="2">
    <location>
        <begin position="703"/>
        <end position="718"/>
    </location>
</feature>
<feature type="region of interest" description="Disordered" evidence="2">
    <location>
        <begin position="590"/>
        <end position="718"/>
    </location>
</feature>
<feature type="repeat" description="TPR" evidence="1">
    <location>
        <begin position="302"/>
        <end position="335"/>
    </location>
</feature>
<evidence type="ECO:0000313" key="3">
    <source>
        <dbReference type="Proteomes" id="UP000515126"/>
    </source>
</evidence>
<reference evidence="4" key="1">
    <citation type="submission" date="2025-08" db="UniProtKB">
        <authorList>
            <consortium name="RefSeq"/>
        </authorList>
    </citation>
    <scope>IDENTIFICATION</scope>
</reference>
<proteinExistence type="predicted"/>
<dbReference type="Gene3D" id="1.25.40.10">
    <property type="entry name" value="Tetratricopeptide repeat domain"/>
    <property type="match status" value="4"/>
</dbReference>
<accession>A0A6P5P2T1</accession>
<name>A0A6P5P2T1_MUSCR</name>
<evidence type="ECO:0000313" key="4">
    <source>
        <dbReference type="RefSeq" id="XP_021007999.1"/>
    </source>
</evidence>
<dbReference type="InterPro" id="IPR019734">
    <property type="entry name" value="TPR_rpt"/>
</dbReference>
<dbReference type="PANTHER" id="PTHR45153:SF1">
    <property type="entry name" value="TETRATRICOPEPTIDE REPEAT PROTEIN 16"/>
    <property type="match status" value="1"/>
</dbReference>
<feature type="compositionally biased region" description="Polar residues" evidence="2">
    <location>
        <begin position="687"/>
        <end position="696"/>
    </location>
</feature>
<sequence>MTDRSKTQRTPSASSSRTGLLKEPHSARSQKTPKLKVPEAPERILRRIFGTSHVFYVMTDTTKRRMIGSTVPAKVREYYNQGHQCLLQEDWEMSVLFFSRALHLDPKLVDFYVFRAEAFIQLCDFSSALQNLRRAYSYDPGNNKYLDRLAFVLYLQAKLCYQDLRSALLLDPLHAQAKGLLQKMVDQAKQSLQDASILAVQGKVHRALKCINCAIENNPLDPNFFFFRGTLRRRLQQFDHAVEDFLKAMDMVTDTQDNLVKQAQRQLLLTYNDFAVHCYNHGAYQEGVLLLNKAIRDEQNEKGLYINRGDCFFQLGNLAFAEADYKQALALSPLDEGANLRMGVLQEKMGFCQQKHRQFQTAEEHFSEAIRHSPQKPQYYLHRAKCRQFLQNILGARLDVATVLLLNPEYPKMAAVMNTLFPSMTVENVLKSQVAELAKLQLSRMIENGPKNIYPQSTVVQRLLERRKAQVLVKLWKQELLGTPEEEVTLYQAPQLAEEKKVKTARRRTSLTDSYVDQTSSGSVFSIVSISTSGPEMSTSQEYRSSSHTAIASSESTLLKPQFSAPKKSQELTWGSKVVQAVTENLTQNATEVTPAYGQRDSKKATQGPKPKKTEDPKDPSQSTTEAPEGPRPSKSRSTLSVKERIRRAKAVRAQGWKLKAQRSSQKVTKTPSPTHSTTHSDIGESANDTPGQTPWPSKAADSLSVSEISSTDLSSSESFLELTNLLTQEVQQIPGDRQKLTSAN</sequence>
<gene>
    <name evidence="4" type="primary">Ttc16</name>
</gene>
<dbReference type="Pfam" id="PF13181">
    <property type="entry name" value="TPR_8"/>
    <property type="match status" value="1"/>
</dbReference>
<feature type="compositionally biased region" description="Polar residues" evidence="2">
    <location>
        <begin position="8"/>
        <end position="18"/>
    </location>
</feature>
<feature type="region of interest" description="Disordered" evidence="2">
    <location>
        <begin position="1"/>
        <end position="36"/>
    </location>
</feature>
<keyword evidence="1" id="KW-0802">TPR repeat</keyword>
<dbReference type="Proteomes" id="UP000515126">
    <property type="component" value="Chromosome 2"/>
</dbReference>
<dbReference type="GeneID" id="110285867"/>
<dbReference type="AlphaFoldDB" id="A0A6P5P2T1"/>
<dbReference type="RefSeq" id="XP_021007999.1">
    <property type="nucleotide sequence ID" value="XM_021152340.2"/>
</dbReference>
<dbReference type="PROSITE" id="PS50005">
    <property type="entry name" value="TPR"/>
    <property type="match status" value="3"/>
</dbReference>
<keyword evidence="3" id="KW-1185">Reference proteome</keyword>
<dbReference type="CTD" id="158248"/>
<dbReference type="SMART" id="SM00028">
    <property type="entry name" value="TPR"/>
    <property type="match status" value="7"/>
</dbReference>
<feature type="compositionally biased region" description="Low complexity" evidence="2">
    <location>
        <begin position="671"/>
        <end position="681"/>
    </location>
</feature>
<evidence type="ECO:0000256" key="2">
    <source>
        <dbReference type="SAM" id="MobiDB-lite"/>
    </source>
</evidence>
<feature type="repeat" description="TPR" evidence="1">
    <location>
        <begin position="109"/>
        <end position="142"/>
    </location>
</feature>
<feature type="repeat" description="TPR" evidence="1">
    <location>
        <begin position="75"/>
        <end position="108"/>
    </location>
</feature>
<evidence type="ECO:0000256" key="1">
    <source>
        <dbReference type="PROSITE-ProRule" id="PRU00339"/>
    </source>
</evidence>
<protein>
    <submittedName>
        <fullName evidence="4">Tetratricopeptide repeat protein 16 isoform X2</fullName>
    </submittedName>
</protein>